<gene>
    <name evidence="2" type="primary">spoIIIAC</name>
    <name evidence="2" type="ORF">CDO51_05580</name>
</gene>
<evidence type="ECO:0000313" key="2">
    <source>
        <dbReference type="EMBL" id="OWZ84029.1"/>
    </source>
</evidence>
<evidence type="ECO:0000256" key="1">
    <source>
        <dbReference type="SAM" id="Phobius"/>
    </source>
</evidence>
<feature type="transmembrane region" description="Helical" evidence="1">
    <location>
        <begin position="12"/>
        <end position="29"/>
    </location>
</feature>
<dbReference type="EMBL" id="NIQC01000009">
    <property type="protein sequence ID" value="OWZ84029.1"/>
    <property type="molecule type" value="Genomic_DNA"/>
</dbReference>
<protein>
    <submittedName>
        <fullName evidence="2">Stage III sporulation protein AC</fullName>
    </submittedName>
</protein>
<keyword evidence="3" id="KW-1185">Reference proteome</keyword>
<name>A0A226C0P9_9FIRM</name>
<keyword evidence="1" id="KW-1133">Transmembrane helix</keyword>
<dbReference type="InterPro" id="IPR025664">
    <property type="entry name" value="Spore_III_AC/AD"/>
</dbReference>
<dbReference type="Proteomes" id="UP000214588">
    <property type="component" value="Unassembled WGS sequence"/>
</dbReference>
<reference evidence="2 3" key="1">
    <citation type="submission" date="2017-06" db="EMBL/GenBank/DDBJ databases">
        <title>Draft Genome Sequence of Natranaerobius trueperi halophilic, alkalithermophilic bacteria from soda lakes.</title>
        <authorList>
            <person name="Zhao B."/>
        </authorList>
    </citation>
    <scope>NUCLEOTIDE SEQUENCE [LARGE SCALE GENOMIC DNA]</scope>
    <source>
        <strain evidence="2 3">DSM 18760</strain>
    </source>
</reference>
<comment type="caution">
    <text evidence="2">The sequence shown here is derived from an EMBL/GenBank/DDBJ whole genome shotgun (WGS) entry which is preliminary data.</text>
</comment>
<feature type="transmembrane region" description="Helical" evidence="1">
    <location>
        <begin position="36"/>
        <end position="55"/>
    </location>
</feature>
<dbReference type="RefSeq" id="WP_089023319.1">
    <property type="nucleotide sequence ID" value="NZ_NIQC01000009.1"/>
</dbReference>
<dbReference type="Pfam" id="PF06686">
    <property type="entry name" value="SpoIIIAC"/>
    <property type="match status" value="1"/>
</dbReference>
<dbReference type="NCBIfam" id="TIGR02848">
    <property type="entry name" value="spore_III_AC"/>
    <property type="match status" value="1"/>
</dbReference>
<keyword evidence="1" id="KW-0472">Membrane</keyword>
<dbReference type="OrthoDB" id="9800383at2"/>
<sequence>MYELDIDLLFRIAGVGMILAILNPVLTALDRKDVTTYVNLAGIIIVLFMVIHLLADLFETVRQVFGVY</sequence>
<accession>A0A226C0P9</accession>
<keyword evidence="1" id="KW-0812">Transmembrane</keyword>
<dbReference type="AlphaFoldDB" id="A0A226C0P9"/>
<proteinExistence type="predicted"/>
<organism evidence="2 3">
    <name type="scientific">Natranaerobius trueperi</name>
    <dbReference type="NCBI Taxonomy" id="759412"/>
    <lineage>
        <taxon>Bacteria</taxon>
        <taxon>Bacillati</taxon>
        <taxon>Bacillota</taxon>
        <taxon>Clostridia</taxon>
        <taxon>Natranaerobiales</taxon>
        <taxon>Natranaerobiaceae</taxon>
        <taxon>Natranaerobius</taxon>
    </lineage>
</organism>
<evidence type="ECO:0000313" key="3">
    <source>
        <dbReference type="Proteomes" id="UP000214588"/>
    </source>
</evidence>
<dbReference type="InterPro" id="IPR009570">
    <property type="entry name" value="Spore_III_AC"/>
</dbReference>